<feature type="transmembrane region" description="Helical" evidence="3">
    <location>
        <begin position="146"/>
        <end position="173"/>
    </location>
</feature>
<dbReference type="SMART" id="SM00116">
    <property type="entry name" value="CBS"/>
    <property type="match status" value="2"/>
</dbReference>
<name>A0A4Q7SB93_9BURK</name>
<proteinExistence type="predicted"/>
<dbReference type="InterPro" id="IPR046342">
    <property type="entry name" value="CBS_dom_sf"/>
</dbReference>
<accession>A0A4Q7SB93</accession>
<dbReference type="SUPFAM" id="SSF54631">
    <property type="entry name" value="CBS-domain pair"/>
    <property type="match status" value="1"/>
</dbReference>
<dbReference type="PANTHER" id="PTHR33741">
    <property type="entry name" value="TRANSMEMBRANE PROTEIN DDB_G0269096-RELATED"/>
    <property type="match status" value="1"/>
</dbReference>
<feature type="transmembrane region" description="Helical" evidence="3">
    <location>
        <begin position="58"/>
        <end position="76"/>
    </location>
</feature>
<dbReference type="Pfam" id="PF04982">
    <property type="entry name" value="TM_HPP"/>
    <property type="match status" value="1"/>
</dbReference>
<evidence type="ECO:0000313" key="6">
    <source>
        <dbReference type="Proteomes" id="UP000291078"/>
    </source>
</evidence>
<gene>
    <name evidence="5" type="ORF">EV147_1996</name>
</gene>
<sequence length="385" mass="41216">MPTAFDPTQSIAAARDWLRTFVPMPIAANRFERLKSCLGALIGLALTEWICRQFLQGFNPWFIAPMGASAVLLFGVPASPLAQPWSIIGGNLVAATVGVACARWIPDPGLAAGVAVAGAIALMFQLRCVHPPSGAVAVTAVFGGPAVTALGFGFVVMPVAINSMLLLLTALAFNNLARRRYPHRPPEPAAQHHTKDAPPSKRVGFTRSDLDAVLAARGEFLDIEEDDLEAILVAAELRAYSRRFGDVRCGDIMSRDVVAVRPGQLAADAAALLTRHHIKALPVINRQRRLLGILTQSDFFHAHRVNSRRVNGAVRDLMTRTVVTARADQPIVELAQAFSDGGLHHVPVLDTDRRVVGILTQSDLVAALLRNTATPTSQEAPAAAT</sequence>
<dbReference type="InterPro" id="IPR058581">
    <property type="entry name" value="TM_HPP"/>
</dbReference>
<evidence type="ECO:0000259" key="4">
    <source>
        <dbReference type="PROSITE" id="PS51371"/>
    </source>
</evidence>
<dbReference type="Pfam" id="PF00571">
    <property type="entry name" value="CBS"/>
    <property type="match status" value="2"/>
</dbReference>
<dbReference type="AlphaFoldDB" id="A0A4Q7SB93"/>
<feature type="domain" description="CBS" evidence="4">
    <location>
        <begin position="253"/>
        <end position="310"/>
    </location>
</feature>
<feature type="region of interest" description="Disordered" evidence="2">
    <location>
        <begin position="182"/>
        <end position="203"/>
    </location>
</feature>
<keyword evidence="3" id="KW-0472">Membrane</keyword>
<evidence type="ECO:0000256" key="2">
    <source>
        <dbReference type="SAM" id="MobiDB-lite"/>
    </source>
</evidence>
<feature type="transmembrane region" description="Helical" evidence="3">
    <location>
        <begin position="82"/>
        <end position="102"/>
    </location>
</feature>
<dbReference type="PROSITE" id="PS51371">
    <property type="entry name" value="CBS"/>
    <property type="match status" value="2"/>
</dbReference>
<dbReference type="EMBL" id="SGXM01000001">
    <property type="protein sequence ID" value="RZT42950.1"/>
    <property type="molecule type" value="Genomic_DNA"/>
</dbReference>
<organism evidence="5 6">
    <name type="scientific">Cupriavidus agavae</name>
    <dbReference type="NCBI Taxonomy" id="1001822"/>
    <lineage>
        <taxon>Bacteria</taxon>
        <taxon>Pseudomonadati</taxon>
        <taxon>Pseudomonadota</taxon>
        <taxon>Betaproteobacteria</taxon>
        <taxon>Burkholderiales</taxon>
        <taxon>Burkholderiaceae</taxon>
        <taxon>Cupriavidus</taxon>
    </lineage>
</organism>
<dbReference type="RefSeq" id="WP_130390898.1">
    <property type="nucleotide sequence ID" value="NZ_SGXM01000001.1"/>
</dbReference>
<dbReference type="Gene3D" id="3.10.580.10">
    <property type="entry name" value="CBS-domain"/>
    <property type="match status" value="2"/>
</dbReference>
<dbReference type="InterPro" id="IPR007065">
    <property type="entry name" value="HPP"/>
</dbReference>
<reference evidence="5 6" key="1">
    <citation type="journal article" date="2015" name="Stand. Genomic Sci.">
        <title>Genomic Encyclopedia of Bacterial and Archaeal Type Strains, Phase III: the genomes of soil and plant-associated and newly described type strains.</title>
        <authorList>
            <person name="Whitman W.B."/>
            <person name="Woyke T."/>
            <person name="Klenk H.P."/>
            <person name="Zhou Y."/>
            <person name="Lilburn T.G."/>
            <person name="Beck B.J."/>
            <person name="De Vos P."/>
            <person name="Vandamme P."/>
            <person name="Eisen J.A."/>
            <person name="Garrity G."/>
            <person name="Hugenholtz P."/>
            <person name="Kyrpides N.C."/>
        </authorList>
    </citation>
    <scope>NUCLEOTIDE SEQUENCE [LARGE SCALE GENOMIC DNA]</scope>
    <source>
        <strain evidence="5 6">ASC-9842</strain>
    </source>
</reference>
<evidence type="ECO:0000256" key="3">
    <source>
        <dbReference type="SAM" id="Phobius"/>
    </source>
</evidence>
<keyword evidence="3" id="KW-0812">Transmembrane</keyword>
<feature type="domain" description="CBS" evidence="4">
    <location>
        <begin position="318"/>
        <end position="374"/>
    </location>
</feature>
<dbReference type="CDD" id="cd04600">
    <property type="entry name" value="CBS_pair_HPP_assoc"/>
    <property type="match status" value="1"/>
</dbReference>
<evidence type="ECO:0000313" key="5">
    <source>
        <dbReference type="EMBL" id="RZT42950.1"/>
    </source>
</evidence>
<dbReference type="InterPro" id="IPR000644">
    <property type="entry name" value="CBS_dom"/>
</dbReference>
<dbReference type="PANTHER" id="PTHR33741:SF5">
    <property type="entry name" value="TRANSMEMBRANE PROTEIN DDB_G0269096-RELATED"/>
    <property type="match status" value="1"/>
</dbReference>
<dbReference type="OrthoDB" id="9811720at2"/>
<keyword evidence="6" id="KW-1185">Reference proteome</keyword>
<keyword evidence="3" id="KW-1133">Transmembrane helix</keyword>
<dbReference type="Proteomes" id="UP000291078">
    <property type="component" value="Unassembled WGS sequence"/>
</dbReference>
<comment type="caution">
    <text evidence="5">The sequence shown here is derived from an EMBL/GenBank/DDBJ whole genome shotgun (WGS) entry which is preliminary data.</text>
</comment>
<feature type="transmembrane region" description="Helical" evidence="3">
    <location>
        <begin position="109"/>
        <end position="126"/>
    </location>
</feature>
<protein>
    <submittedName>
        <fullName evidence="5">CBS domain-containing membrane protein</fullName>
    </submittedName>
</protein>
<keyword evidence="1" id="KW-0129">CBS domain</keyword>
<evidence type="ECO:0000256" key="1">
    <source>
        <dbReference type="PROSITE-ProRule" id="PRU00703"/>
    </source>
</evidence>